<evidence type="ECO:0000256" key="1">
    <source>
        <dbReference type="SAM" id="MobiDB-lite"/>
    </source>
</evidence>
<reference evidence="2 3" key="1">
    <citation type="submission" date="2024-01" db="EMBL/GenBank/DDBJ databases">
        <authorList>
            <person name="Kunselman E."/>
        </authorList>
    </citation>
    <scope>NUCLEOTIDE SEQUENCE [LARGE SCALE GENOMIC DNA]</scope>
    <source>
        <strain evidence="2">2 abalone samples</strain>
    </source>
</reference>
<comment type="caution">
    <text evidence="2">The sequence shown here is derived from an EMBL/GenBank/DDBJ whole genome shotgun (WGS) entry which is preliminary data.</text>
</comment>
<evidence type="ECO:0000313" key="2">
    <source>
        <dbReference type="EMBL" id="CAK8162716.1"/>
    </source>
</evidence>
<keyword evidence="3" id="KW-1185">Reference proteome</keyword>
<evidence type="ECO:0000313" key="3">
    <source>
        <dbReference type="Proteomes" id="UP001314181"/>
    </source>
</evidence>
<feature type="region of interest" description="Disordered" evidence="1">
    <location>
        <begin position="131"/>
        <end position="151"/>
    </location>
</feature>
<accession>A0ABP0EUR9</accession>
<protein>
    <submittedName>
        <fullName evidence="2">Uncharacterized protein</fullName>
    </submittedName>
</protein>
<name>A0ABP0EUR9_9RICK</name>
<sequence length="412" mass="45290">MSAGSADGNDMANIAKENKVAISNEQDAEVLLDNIFSSLDNNAKFTKISTSKVKDDSGNETIARAVDTPVVSDSNEESLQLEQGDLNNNNAKFTKISTSKVKDDSGNETIARAVDTPLVSDVDNEESLQFEQGGFDDNEDNLTDNESSEDKSLSYGFALPKKIFTGGGKKSRMFRHEIEMDALISHNNAVHNEMIKSSNLSRLKSGIDRQYNTKEVNDLKQEGLFYNKEGSLGLNILGKEHDNSLHNNNVANTNTLKEKSGESVDVVSANNSSPLVNKIDAQTVKAVKSKIPNKITADSNKESYKSSAVKSNSSINSHKLHNITKDVEIAEDDHDLNMDDVKLNVLHPDHLAVENNFSREITYKLSTGDFTSIAFIPDDRLPALVKDSNGNMINPVLVPRKLYNSLFSVNYK</sequence>
<dbReference type="RefSeq" id="WP_338363775.1">
    <property type="nucleotide sequence ID" value="NZ_CAWVOK010000014.1"/>
</dbReference>
<dbReference type="Proteomes" id="UP001314181">
    <property type="component" value="Unassembled WGS sequence"/>
</dbReference>
<dbReference type="EMBL" id="CAWVOK010000014">
    <property type="protein sequence ID" value="CAK8162716.1"/>
    <property type="molecule type" value="Genomic_DNA"/>
</dbReference>
<feature type="compositionally biased region" description="Acidic residues" evidence="1">
    <location>
        <begin position="131"/>
        <end position="147"/>
    </location>
</feature>
<gene>
    <name evidence="2" type="ORF">CAXC1_220027</name>
</gene>
<organism evidence="2 3">
    <name type="scientific">Candidatus Xenohaliotis californiensis</name>
    <dbReference type="NCBI Taxonomy" id="84677"/>
    <lineage>
        <taxon>Bacteria</taxon>
        <taxon>Pseudomonadati</taxon>
        <taxon>Pseudomonadota</taxon>
        <taxon>Alphaproteobacteria</taxon>
        <taxon>Rickettsiales</taxon>
        <taxon>Anaplasmataceae</taxon>
        <taxon>Candidatus Xenohaliotis</taxon>
    </lineage>
</organism>
<proteinExistence type="predicted"/>